<accession>A0A9W7T0I4</accession>
<evidence type="ECO:0000256" key="1">
    <source>
        <dbReference type="SAM" id="SignalP"/>
    </source>
</evidence>
<dbReference type="InterPro" id="IPR000782">
    <property type="entry name" value="FAS1_domain"/>
</dbReference>
<feature type="chain" id="PRO_5040916939" evidence="1">
    <location>
        <begin position="19"/>
        <end position="328"/>
    </location>
</feature>
<dbReference type="OrthoDB" id="286301at2759"/>
<dbReference type="Gene3D" id="2.30.180.10">
    <property type="entry name" value="FAS1 domain"/>
    <property type="match status" value="2"/>
</dbReference>
<proteinExistence type="predicted"/>
<comment type="caution">
    <text evidence="3">The sequence shown here is derived from an EMBL/GenBank/DDBJ whole genome shotgun (WGS) entry which is preliminary data.</text>
</comment>
<dbReference type="GO" id="GO:0000329">
    <property type="term" value="C:fungal-type vacuole membrane"/>
    <property type="evidence" value="ECO:0007669"/>
    <property type="project" value="TreeGrafter"/>
</dbReference>
<dbReference type="InterPro" id="IPR050904">
    <property type="entry name" value="Adhesion/Biosynth-related"/>
</dbReference>
<feature type="domain" description="FAS1" evidence="2">
    <location>
        <begin position="179"/>
        <end position="306"/>
    </location>
</feature>
<evidence type="ECO:0000313" key="3">
    <source>
        <dbReference type="EMBL" id="KAH9844993.1"/>
    </source>
</evidence>
<dbReference type="PROSITE" id="PS50213">
    <property type="entry name" value="FAS1"/>
    <property type="match status" value="2"/>
</dbReference>
<protein>
    <submittedName>
        <fullName evidence="3">Fasciclin-domain-containing protein</fullName>
    </submittedName>
</protein>
<dbReference type="GO" id="GO:0016236">
    <property type="term" value="P:macroautophagy"/>
    <property type="evidence" value="ECO:0007669"/>
    <property type="project" value="TreeGrafter"/>
</dbReference>
<dbReference type="Pfam" id="PF02469">
    <property type="entry name" value="Fasciclin"/>
    <property type="match status" value="2"/>
</dbReference>
<dbReference type="SMART" id="SM00554">
    <property type="entry name" value="FAS1"/>
    <property type="match status" value="2"/>
</dbReference>
<dbReference type="Proteomes" id="UP001138500">
    <property type="component" value="Unassembled WGS sequence"/>
</dbReference>
<dbReference type="SUPFAM" id="SSF82153">
    <property type="entry name" value="FAS1 domain"/>
    <property type="match status" value="2"/>
</dbReference>
<dbReference type="FunFam" id="2.30.180.10:FF:000032">
    <property type="entry name" value="Fasciclin domain-containing protein, putative"/>
    <property type="match status" value="1"/>
</dbReference>
<sequence length="328" mass="34443">MQFKTLLSAALVVASTVAQETYGDHHAGGGLADLLSSQPDLSTLAGLISGFPDLVKTLNEAKDITIFAPSNKAFEALDSTGKLAELTKDKELVEALLTYHVVHGVFEAKDFKATPQFPHTFLADKPSYTRVTAGQVVELQLKAGAAIVISGEQKVAKVTQADIKFGGGVIHVVGSVLSIPPKPSVALAHANFESLLESIKATGLTETIDEGTDLTIFAPTNAAFRDLGTSLNGLSKDEIANILKYHVIVGKIGYSSELVNGSFPTLQGASVTITTTGGKVYVNAAEVVIPDLLVSNGVVHAISSVLDPKNPGAPPCPPKIKARRRRRA</sequence>
<keyword evidence="4" id="KW-1185">Reference proteome</keyword>
<reference evidence="3 4" key="2">
    <citation type="journal article" date="2021" name="Curr. Genet.">
        <title>Genetic response to nitrogen starvation in the aggressive Eucalyptus foliar pathogen Teratosphaeria destructans.</title>
        <authorList>
            <person name="Havenga M."/>
            <person name="Wingfield B.D."/>
            <person name="Wingfield M.J."/>
            <person name="Dreyer L.L."/>
            <person name="Roets F."/>
            <person name="Aylward J."/>
        </authorList>
    </citation>
    <scope>NUCLEOTIDE SEQUENCE [LARGE SCALE GENOMIC DNA]</scope>
    <source>
        <strain evidence="3">CMW44962</strain>
    </source>
</reference>
<feature type="signal peptide" evidence="1">
    <location>
        <begin position="1"/>
        <end position="18"/>
    </location>
</feature>
<dbReference type="InterPro" id="IPR036378">
    <property type="entry name" value="FAS1_dom_sf"/>
</dbReference>
<dbReference type="EMBL" id="RIBY02000180">
    <property type="protein sequence ID" value="KAH9844993.1"/>
    <property type="molecule type" value="Genomic_DNA"/>
</dbReference>
<dbReference type="PANTHER" id="PTHR10900:SF77">
    <property type="entry name" value="FI19380P1"/>
    <property type="match status" value="1"/>
</dbReference>
<reference evidence="3 4" key="1">
    <citation type="journal article" date="2018" name="IMA Fungus">
        <title>IMA Genome-F 10: Nine draft genome sequences of Claviceps purpurea s.lat., including C. arundinis, C. humidiphila, and C. cf. spartinae, pseudomolecules for the pitch canker pathogen Fusarium circinatum, draft genome of Davidsoniella eucalypti, Grosmannia galeiformis, Quambalaria eucalypti, and Teratosphaeria destructans.</title>
        <authorList>
            <person name="Wingfield B.D."/>
            <person name="Liu M."/>
            <person name="Nguyen H.D."/>
            <person name="Lane F.A."/>
            <person name="Morgan S.W."/>
            <person name="De Vos L."/>
            <person name="Wilken P.M."/>
            <person name="Duong T.A."/>
            <person name="Aylward J."/>
            <person name="Coetzee M.P."/>
            <person name="Dadej K."/>
            <person name="De Beer Z.W."/>
            <person name="Findlay W."/>
            <person name="Havenga M."/>
            <person name="Kolarik M."/>
            <person name="Menzies J.G."/>
            <person name="Naidoo K."/>
            <person name="Pochopski O."/>
            <person name="Shoukouhi P."/>
            <person name="Santana Q.C."/>
            <person name="Seifert K.A."/>
            <person name="Soal N."/>
            <person name="Steenkamp E.T."/>
            <person name="Tatham C.T."/>
            <person name="van der Nest M.A."/>
            <person name="Wingfield M.J."/>
        </authorList>
    </citation>
    <scope>NUCLEOTIDE SEQUENCE [LARGE SCALE GENOMIC DNA]</scope>
    <source>
        <strain evidence="3">CMW44962</strain>
    </source>
</reference>
<evidence type="ECO:0000313" key="4">
    <source>
        <dbReference type="Proteomes" id="UP001138500"/>
    </source>
</evidence>
<keyword evidence="1" id="KW-0732">Signal</keyword>
<feature type="domain" description="FAS1" evidence="2">
    <location>
        <begin position="28"/>
        <end position="177"/>
    </location>
</feature>
<dbReference type="PANTHER" id="PTHR10900">
    <property type="entry name" value="PERIOSTIN-RELATED"/>
    <property type="match status" value="1"/>
</dbReference>
<gene>
    <name evidence="3" type="ORF">Tdes44962_MAKER06979</name>
</gene>
<organism evidence="3 4">
    <name type="scientific">Teratosphaeria destructans</name>
    <dbReference type="NCBI Taxonomy" id="418781"/>
    <lineage>
        <taxon>Eukaryota</taxon>
        <taxon>Fungi</taxon>
        <taxon>Dikarya</taxon>
        <taxon>Ascomycota</taxon>
        <taxon>Pezizomycotina</taxon>
        <taxon>Dothideomycetes</taxon>
        <taxon>Dothideomycetidae</taxon>
        <taxon>Mycosphaerellales</taxon>
        <taxon>Teratosphaeriaceae</taxon>
        <taxon>Teratosphaeria</taxon>
    </lineage>
</organism>
<name>A0A9W7T0I4_9PEZI</name>
<dbReference type="AlphaFoldDB" id="A0A9W7T0I4"/>
<evidence type="ECO:0000259" key="2">
    <source>
        <dbReference type="PROSITE" id="PS50213"/>
    </source>
</evidence>